<feature type="signal peptide" evidence="1">
    <location>
        <begin position="1"/>
        <end position="22"/>
    </location>
</feature>
<feature type="chain" id="PRO_5045896166" evidence="1">
    <location>
        <begin position="23"/>
        <end position="338"/>
    </location>
</feature>
<evidence type="ECO:0000313" key="3">
    <source>
        <dbReference type="Proteomes" id="UP001191082"/>
    </source>
</evidence>
<dbReference type="EMBL" id="VCPC01000002">
    <property type="protein sequence ID" value="TMV13592.1"/>
    <property type="molecule type" value="Genomic_DNA"/>
</dbReference>
<dbReference type="RefSeq" id="WP_138864146.1">
    <property type="nucleotide sequence ID" value="NZ_VCPC01000002.1"/>
</dbReference>
<keyword evidence="3" id="KW-1185">Reference proteome</keyword>
<comment type="caution">
    <text evidence="2">The sequence shown here is derived from an EMBL/GenBank/DDBJ whole genome shotgun (WGS) entry which is preliminary data.</text>
</comment>
<accession>A0ABY2XB49</accession>
<protein>
    <submittedName>
        <fullName evidence="2">Porin</fullName>
    </submittedName>
</protein>
<sequence>MKTITSSLLCATAICAGPAALAAQETQRFTWEGTIELGYDSAYDSDVPGAEVSDTYATIDFSAEYRFSDRISAFAAITAESVRPLVQDRTFDDMGAYISELGLRFHFDPVVISLGKVAPAFGTAWDATPGFYGTSIAEDYEMFEAIGTTVDVDLAEAGTLSLAVFYADDTRLSDSFGARRGRTVATAGGAGNTGKLNNVALQWSKSFDATTVTLGARHLKAGQGDVKDETGYVAGVSHDFANGLSLLAEVAHFDGFGGTADDADYATLGASYGMGNWTYSASYTQRDITSTGKDKFYTLGLDYTFKNDITLSGGLALLDESGAKTRSAGVAVIIPLGG</sequence>
<gene>
    <name evidence="2" type="ORF">FGK64_12720</name>
</gene>
<proteinExistence type="predicted"/>
<name>A0ABY2XB49_9RHOB</name>
<dbReference type="InterPro" id="IPR023614">
    <property type="entry name" value="Porin_dom_sf"/>
</dbReference>
<dbReference type="Proteomes" id="UP001191082">
    <property type="component" value="Unassembled WGS sequence"/>
</dbReference>
<keyword evidence="1" id="KW-0732">Signal</keyword>
<dbReference type="Gene3D" id="2.40.160.10">
    <property type="entry name" value="Porin"/>
    <property type="match status" value="1"/>
</dbReference>
<dbReference type="SUPFAM" id="SSF56935">
    <property type="entry name" value="Porins"/>
    <property type="match status" value="1"/>
</dbReference>
<reference evidence="2 3" key="1">
    <citation type="submission" date="2019-05" db="EMBL/GenBank/DDBJ databases">
        <title>Marivita sp. nov. isolated from sea sediment.</title>
        <authorList>
            <person name="Kim W."/>
        </authorList>
    </citation>
    <scope>NUCLEOTIDE SEQUENCE [LARGE SCALE GENOMIC DNA]</scope>
    <source>
        <strain evidence="2 3">CAU 1492</strain>
    </source>
</reference>
<evidence type="ECO:0000256" key="1">
    <source>
        <dbReference type="SAM" id="SignalP"/>
    </source>
</evidence>
<evidence type="ECO:0000313" key="2">
    <source>
        <dbReference type="EMBL" id="TMV13592.1"/>
    </source>
</evidence>
<organism evidence="2 3">
    <name type="scientific">Arenibacterium halophilum</name>
    <dbReference type="NCBI Taxonomy" id="2583821"/>
    <lineage>
        <taxon>Bacteria</taxon>
        <taxon>Pseudomonadati</taxon>
        <taxon>Pseudomonadota</taxon>
        <taxon>Alphaproteobacteria</taxon>
        <taxon>Rhodobacterales</taxon>
        <taxon>Paracoccaceae</taxon>
        <taxon>Arenibacterium</taxon>
    </lineage>
</organism>